<evidence type="ECO:0000256" key="1">
    <source>
        <dbReference type="SAM" id="MobiDB-lite"/>
    </source>
</evidence>
<protein>
    <submittedName>
        <fullName evidence="2">Phage portal protein</fullName>
    </submittedName>
</protein>
<evidence type="ECO:0000313" key="2">
    <source>
        <dbReference type="EMBL" id="BBF94910.1"/>
    </source>
</evidence>
<dbReference type="InterPro" id="IPR006429">
    <property type="entry name" value="Phage_lambda_portal"/>
</dbReference>
<organism evidence="2 3">
    <name type="scientific">Blastochloris tepida</name>
    <dbReference type="NCBI Taxonomy" id="2233851"/>
    <lineage>
        <taxon>Bacteria</taxon>
        <taxon>Pseudomonadati</taxon>
        <taxon>Pseudomonadota</taxon>
        <taxon>Alphaproteobacteria</taxon>
        <taxon>Hyphomicrobiales</taxon>
        <taxon>Blastochloridaceae</taxon>
        <taxon>Blastochloris</taxon>
    </lineage>
</organism>
<evidence type="ECO:0000313" key="3">
    <source>
        <dbReference type="Proteomes" id="UP000266934"/>
    </source>
</evidence>
<name>A0A348G5S7_9HYPH</name>
<feature type="compositionally biased region" description="Low complexity" evidence="1">
    <location>
        <begin position="449"/>
        <end position="460"/>
    </location>
</feature>
<dbReference type="RefSeq" id="WP_126401949.1">
    <property type="nucleotide sequence ID" value="NZ_AP018907.1"/>
</dbReference>
<dbReference type="GO" id="GO:0019068">
    <property type="term" value="P:virion assembly"/>
    <property type="evidence" value="ECO:0007669"/>
    <property type="project" value="InterPro"/>
</dbReference>
<dbReference type="Proteomes" id="UP000266934">
    <property type="component" value="Chromosome"/>
</dbReference>
<proteinExistence type="predicted"/>
<dbReference type="Pfam" id="PF05136">
    <property type="entry name" value="Phage_portal_2"/>
    <property type="match status" value="1"/>
</dbReference>
<feature type="region of interest" description="Disordered" evidence="1">
    <location>
        <begin position="447"/>
        <end position="467"/>
    </location>
</feature>
<sequence length="467" mass="50546">MPPARDILKVHSRSLDAGGGGRRWSDDRRITSAGVLHQSAATVGARALAYALNNANGARIVESLAANLIGEGIKPRSEHPAESTRQGLHRAFRGWTDRADADGLTDFYGLEAHGARDQVVFGEALFVFLADPLTGAPQLRRLHPEQLDRSWTRRLDTGGAVHQGVEFDAVGRIVAYHIRRAAPGDALAGIAVAPDRVPAGDVIHVFRQLVPGQVRGLSWFAPVLLPAKELDALLDALLVRAKVAALHAGFITDPEGTPPYDGEQSGSTFDASLEPGALITLPPGKSVEFPETPDQGGASALLTASLRMIAAGAGATYEHATGDYSQTNYSSSRGALLEFRRFCRSVQHHTLVHQFCRPVWDRFIRWQVLAGTIPALAYQRDVVAFHAVKWLPPAWDWVDPMKDAQAAEIELRNHLRSRSEIIAERGYDAEDVDREIAADQARLDRLGIAPAPAAPSTTPTDQSEVSL</sequence>
<dbReference type="AlphaFoldDB" id="A0A348G5S7"/>
<reference evidence="2 3" key="1">
    <citation type="submission" date="2018-08" db="EMBL/GenBank/DDBJ databases">
        <title>Complete genome sequencing of Blastochloris tepida GI.</title>
        <authorList>
            <person name="Tsukatani Y."/>
            <person name="Mori H."/>
        </authorList>
    </citation>
    <scope>NUCLEOTIDE SEQUENCE [LARGE SCALE GENOMIC DNA]</scope>
    <source>
        <strain evidence="2 3">GI</strain>
    </source>
</reference>
<gene>
    <name evidence="2" type="ORF">BLTE_35950</name>
</gene>
<dbReference type="OrthoDB" id="9770450at2"/>
<dbReference type="KEGG" id="blag:BLTE_35950"/>
<dbReference type="GO" id="GO:0005198">
    <property type="term" value="F:structural molecule activity"/>
    <property type="evidence" value="ECO:0007669"/>
    <property type="project" value="InterPro"/>
</dbReference>
<keyword evidence="3" id="KW-1185">Reference proteome</keyword>
<dbReference type="EMBL" id="AP018907">
    <property type="protein sequence ID" value="BBF94910.1"/>
    <property type="molecule type" value="Genomic_DNA"/>
</dbReference>
<accession>A0A348G5S7</accession>
<dbReference type="NCBIfam" id="TIGR01539">
    <property type="entry name" value="portal_lambda"/>
    <property type="match status" value="1"/>
</dbReference>